<keyword evidence="7 14" id="KW-0812">Transmembrane</keyword>
<feature type="transmembrane region" description="Helical" evidence="14">
    <location>
        <begin position="185"/>
        <end position="204"/>
    </location>
</feature>
<dbReference type="InterPro" id="IPR024320">
    <property type="entry name" value="LPG_synthase_C"/>
</dbReference>
<evidence type="ECO:0000256" key="5">
    <source>
        <dbReference type="ARBA" id="ARBA00022475"/>
    </source>
</evidence>
<dbReference type="EMBL" id="JAMXQS010000001">
    <property type="protein sequence ID" value="MCO6048178.1"/>
    <property type="molecule type" value="Genomic_DNA"/>
</dbReference>
<dbReference type="Proteomes" id="UP001205906">
    <property type="component" value="Unassembled WGS sequence"/>
</dbReference>
<keyword evidence="8 14" id="KW-1133">Transmembrane helix</keyword>
<comment type="similarity">
    <text evidence="2">Belongs to the LPG synthase family.</text>
</comment>
<proteinExistence type="inferred from homology"/>
<evidence type="ECO:0000256" key="3">
    <source>
        <dbReference type="ARBA" id="ARBA00012014"/>
    </source>
</evidence>
<reference evidence="16 17" key="1">
    <citation type="submission" date="2022-06" db="EMBL/GenBank/DDBJ databases">
        <title>Mesorhizobium sp. strain RP14 Genome sequencing and assembly.</title>
        <authorList>
            <person name="Kim I."/>
        </authorList>
    </citation>
    <scope>NUCLEOTIDE SEQUENCE [LARGE SCALE GENOMIC DNA]</scope>
    <source>
        <strain evidence="17">RP14(2022)</strain>
    </source>
</reference>
<dbReference type="PANTHER" id="PTHR34697:SF2">
    <property type="entry name" value="PHOSPHATIDYLGLYCEROL LYSYLTRANSFERASE"/>
    <property type="match status" value="1"/>
</dbReference>
<feature type="transmembrane region" description="Helical" evidence="14">
    <location>
        <begin position="347"/>
        <end position="370"/>
    </location>
</feature>
<dbReference type="InterPro" id="IPR051211">
    <property type="entry name" value="PG_lysyltransferase"/>
</dbReference>
<feature type="transmembrane region" description="Helical" evidence="14">
    <location>
        <begin position="254"/>
        <end position="272"/>
    </location>
</feature>
<feature type="transmembrane region" description="Helical" evidence="14">
    <location>
        <begin position="30"/>
        <end position="51"/>
    </location>
</feature>
<keyword evidence="17" id="KW-1185">Reference proteome</keyword>
<dbReference type="SUPFAM" id="SSF55729">
    <property type="entry name" value="Acyl-CoA N-acyltransferases (Nat)"/>
    <property type="match status" value="1"/>
</dbReference>
<gene>
    <name evidence="16" type="primary">mprF</name>
    <name evidence="16" type="ORF">NGM99_00040</name>
</gene>
<evidence type="ECO:0000256" key="10">
    <source>
        <dbReference type="ARBA" id="ARBA00023136"/>
    </source>
</evidence>
<keyword evidence="9" id="KW-0443">Lipid metabolism</keyword>
<dbReference type="EC" id="2.3.2.3" evidence="3"/>
<feature type="transmembrane region" description="Helical" evidence="14">
    <location>
        <begin position="307"/>
        <end position="327"/>
    </location>
</feature>
<evidence type="ECO:0000256" key="8">
    <source>
        <dbReference type="ARBA" id="ARBA00022989"/>
    </source>
</evidence>
<feature type="transmembrane region" description="Helical" evidence="14">
    <location>
        <begin position="518"/>
        <end position="538"/>
    </location>
</feature>
<feature type="transmembrane region" description="Helical" evidence="14">
    <location>
        <begin position="151"/>
        <end position="170"/>
    </location>
</feature>
<evidence type="ECO:0000256" key="2">
    <source>
        <dbReference type="ARBA" id="ARBA00008627"/>
    </source>
</evidence>
<evidence type="ECO:0000256" key="11">
    <source>
        <dbReference type="ARBA" id="ARBA00023251"/>
    </source>
</evidence>
<dbReference type="Pfam" id="PF03706">
    <property type="entry name" value="LPG_synthase_TM"/>
    <property type="match status" value="1"/>
</dbReference>
<feature type="transmembrane region" description="Helical" evidence="14">
    <location>
        <begin position="111"/>
        <end position="130"/>
    </location>
</feature>
<evidence type="ECO:0000256" key="14">
    <source>
        <dbReference type="SAM" id="Phobius"/>
    </source>
</evidence>
<dbReference type="Pfam" id="PF09924">
    <property type="entry name" value="LPG_synthase_C"/>
    <property type="match status" value="1"/>
</dbReference>
<feature type="transmembrane region" description="Helical" evidence="14">
    <location>
        <begin position="441"/>
        <end position="458"/>
    </location>
</feature>
<organism evidence="16 17">
    <name type="scientific">Mesorhizobium liriopis</name>
    <dbReference type="NCBI Taxonomy" id="2953882"/>
    <lineage>
        <taxon>Bacteria</taxon>
        <taxon>Pseudomonadati</taxon>
        <taxon>Pseudomonadota</taxon>
        <taxon>Alphaproteobacteria</taxon>
        <taxon>Hyphomicrobiales</taxon>
        <taxon>Phyllobacteriaceae</taxon>
        <taxon>Mesorhizobium</taxon>
    </lineage>
</organism>
<protein>
    <recommendedName>
        <fullName evidence="4">Phosphatidylglycerol lysyltransferase</fullName>
        <ecNumber evidence="3">2.3.2.3</ecNumber>
    </recommendedName>
    <alternativeName>
        <fullName evidence="12">Lysylphosphatidylglycerol synthase</fullName>
    </alternativeName>
</protein>
<evidence type="ECO:0000313" key="17">
    <source>
        <dbReference type="Proteomes" id="UP001205906"/>
    </source>
</evidence>
<evidence type="ECO:0000256" key="7">
    <source>
        <dbReference type="ARBA" id="ARBA00022692"/>
    </source>
</evidence>
<feature type="domain" description="Phosphatidylglycerol lysyltransferase C-terminal" evidence="15">
    <location>
        <begin position="564"/>
        <end position="848"/>
    </location>
</feature>
<evidence type="ECO:0000256" key="6">
    <source>
        <dbReference type="ARBA" id="ARBA00022679"/>
    </source>
</evidence>
<feature type="transmembrane region" description="Helical" evidence="14">
    <location>
        <begin position="390"/>
        <end position="409"/>
    </location>
</feature>
<keyword evidence="11" id="KW-0046">Antibiotic resistance</keyword>
<dbReference type="InterPro" id="IPR016181">
    <property type="entry name" value="Acyl_CoA_acyltransferase"/>
</dbReference>
<feature type="transmembrane region" description="Helical" evidence="14">
    <location>
        <begin position="470"/>
        <end position="496"/>
    </location>
</feature>
<keyword evidence="10 14" id="KW-0472">Membrane</keyword>
<feature type="transmembrane region" description="Helical" evidence="14">
    <location>
        <begin position="225"/>
        <end position="248"/>
    </location>
</feature>
<dbReference type="PANTHER" id="PTHR34697">
    <property type="entry name" value="PHOSPHATIDYLGLYCEROL LYSYLTRANSFERASE"/>
    <property type="match status" value="1"/>
</dbReference>
<evidence type="ECO:0000313" key="16">
    <source>
        <dbReference type="EMBL" id="MCO6048178.1"/>
    </source>
</evidence>
<feature type="transmembrane region" description="Helical" evidence="14">
    <location>
        <begin position="416"/>
        <end position="435"/>
    </location>
</feature>
<accession>A0ABT1C0L6</accession>
<comment type="caution">
    <text evidence="16">The sequence shown here is derived from an EMBL/GenBank/DDBJ whole genome shotgun (WGS) entry which is preliminary data.</text>
</comment>
<comment type="subcellular location">
    <subcellularLocation>
        <location evidence="1">Cell membrane</location>
        <topology evidence="1">Multi-pass membrane protein</topology>
    </subcellularLocation>
</comment>
<name>A0ABT1C0L6_9HYPH</name>
<evidence type="ECO:0000256" key="4">
    <source>
        <dbReference type="ARBA" id="ARBA00021546"/>
    </source>
</evidence>
<evidence type="ECO:0000256" key="12">
    <source>
        <dbReference type="ARBA" id="ARBA00031899"/>
    </source>
</evidence>
<sequence length="876" mass="94597">MSASAENAPSEMAEVESGMIGRLWARVGHIALPLAGLVIAAIAIGVLDRFLKDVTYDQVREAIIRLPASDLLLAFCFTLLSFAAVAVYDLVAVETVAPKRVSKVLSASVGAAGYAISNALGFAILTGGALRYRVYANEGIDLPDVGRIIGTSWLAIWFAFAVLIGAGLVIDPADAPLFDRLPPSVDVAIGIAILATVALFLVWLRGGERVAGWGKFSLRLPSSRGAALQLLAGVVDMAAAASVLYVLLPDSVQIGPALFMLVYTVAIIVGIASHAPGGLGAFEATLVGSLGLGNNPEALAALLVYRLIYTILPFVIATLGVLAFEVAGHRSHVSKRVKSIARVIEPLVPPLSAGLTFLGGAVLMISGVTPGHEARLDTLSDFVPLPFVELSHLAASVVAVAMLVVARGLARRLETAWWVALGLFGLGALFSLLKGLDWEEAVILGLSSAVLIAFRTSFYRRPTRGWGGGVSSLSIGWLVGLSSIVLLSVWLGFVAYRDVDYSNQLWWEFAFEADAPRFLRFALVALLLTVGLALNTLIHRWGPVQPENAPIPNAVPAIVANAPQTEAALAFLGDKQFLLSPDKRGFVMYARSGGSLIAMGEPIGPADVVRDLGWAFRDLADRQAARTVFYEVGPESLPLFLDMGLVALKLGEVARVDLTNFTLEGPRRQPFRYAARKTEKDGVTFEVVPAAAIEAILPELRAVSDAWLDLKQGREKGFSLGFFDEEFMRHFDTAVMKQNGRIVAFANLWRGANKHELSVDLMRHAPDAPKIIMDALFARLMMYGHEEGYRWFNLGAAPLSGLVDNRLASCWNRFGAFLYRRGQNLYRFDGLKAFKEKFDPVWTPHYLVCPPGLDTVRSLIDVTQLISGSPLEFIRK</sequence>
<evidence type="ECO:0000256" key="13">
    <source>
        <dbReference type="ARBA" id="ARBA00047540"/>
    </source>
</evidence>
<comment type="catalytic activity">
    <reaction evidence="13">
        <text>L-lysyl-tRNA(Lys) + a 1,2-diacyl-sn-glycero-3-phospho-(1'-sn-glycerol) = a 1,2-diacyl-sn-glycero-3-phospho-1'-(3'-O-L-lysyl)-sn-glycerol + tRNA(Lys)</text>
        <dbReference type="Rhea" id="RHEA:10668"/>
        <dbReference type="Rhea" id="RHEA-COMP:9696"/>
        <dbReference type="Rhea" id="RHEA-COMP:9697"/>
        <dbReference type="ChEBI" id="CHEBI:64716"/>
        <dbReference type="ChEBI" id="CHEBI:75792"/>
        <dbReference type="ChEBI" id="CHEBI:78442"/>
        <dbReference type="ChEBI" id="CHEBI:78529"/>
        <dbReference type="EC" id="2.3.2.3"/>
    </reaction>
</comment>
<keyword evidence="5" id="KW-1003">Cell membrane</keyword>
<feature type="transmembrane region" description="Helical" evidence="14">
    <location>
        <begin position="71"/>
        <end position="91"/>
    </location>
</feature>
<dbReference type="RefSeq" id="WP_252815005.1">
    <property type="nucleotide sequence ID" value="NZ_JAMXQS010000001.1"/>
</dbReference>
<evidence type="ECO:0000256" key="9">
    <source>
        <dbReference type="ARBA" id="ARBA00023098"/>
    </source>
</evidence>
<keyword evidence="6" id="KW-0808">Transferase</keyword>
<evidence type="ECO:0000256" key="1">
    <source>
        <dbReference type="ARBA" id="ARBA00004651"/>
    </source>
</evidence>
<dbReference type="NCBIfam" id="NF033480">
    <property type="entry name" value="bifunc_MprF"/>
    <property type="match status" value="1"/>
</dbReference>
<dbReference type="InterPro" id="IPR022791">
    <property type="entry name" value="L-PG_synthase/AglD"/>
</dbReference>
<evidence type="ECO:0000259" key="15">
    <source>
        <dbReference type="Pfam" id="PF09924"/>
    </source>
</evidence>